<dbReference type="PANTHER" id="PTHR41287:SF1">
    <property type="entry name" value="PROTEIN YMFN"/>
    <property type="match status" value="1"/>
</dbReference>
<sequence>MPMRKLKNYKPTRFMAESSHYSKQMADFAVMFIEQLCHTKGTWAGKPFELIDWQERIIRDLFGTLKPNGYRQFNTAYIEIPKKMGKSELAAAVALLLCCGDGEERAEVYGCAADRQQATIVFDVAADMVRMCPALNRRVKILASQKRIIYEPTNSFYQVLSAEAYSKHGFNIHGVVFDELHTQPNRKLFDVMTKGSGDARMQPLYFLITTAGNDTNTICYEVHQKAQDILDGRKVDPTFYPVIYGADASEDWTDPEVWKKANPSLGITVGIDKVEAACESAKQNPGEENSFRQLRLNQWVKQAIRWMPMDKWDACAFPVNEDDLEGRVCYGGLDLSSTTDITSFVLVFPPRDEDDKYVILPYFWVPEDTLELRVRRDHVPYDTWEKEGYLETTEGNVIHYGYIEKFIERLGDRFNIREIAFDRWGAVQMVQNLEGMGFTVVPFGQGFKDMSPPTKELMKLTLERKLAHGGHPVLRWNMDNIFIRTDPAGNIKADKEKSTEKIDGAIATIMALDRAIRCGNDNGASVYDDRGILFI</sequence>
<dbReference type="Pfam" id="PF20441">
    <property type="entry name" value="TerL_nuclease"/>
    <property type="match status" value="1"/>
</dbReference>
<dbReference type="InterPro" id="IPR005021">
    <property type="entry name" value="Terminase_largesu-like"/>
</dbReference>
<evidence type="ECO:0000259" key="1">
    <source>
        <dbReference type="Pfam" id="PF03354"/>
    </source>
</evidence>
<dbReference type="AlphaFoldDB" id="A0A6N7IXN3"/>
<feature type="domain" description="Terminase large subunit-like endonuclease" evidence="2">
    <location>
        <begin position="236"/>
        <end position="515"/>
    </location>
</feature>
<dbReference type="InterPro" id="IPR046461">
    <property type="entry name" value="TerL_ATPase"/>
</dbReference>
<reference evidence="3" key="1">
    <citation type="journal article" date="2020" name="Appl. Environ. Microbiol.">
        <title>Medium-Chain Fatty Acid Synthesis by 'Candidatus Weimeria bifida' gen. nov., sp. nov., and 'Candidatus Pseudoramibacter fermentans' sp. nov.</title>
        <authorList>
            <person name="Scarborough M.J."/>
            <person name="Myers K.S."/>
            <person name="Donohue T.J."/>
            <person name="Noguera D.R."/>
        </authorList>
    </citation>
    <scope>NUCLEOTIDE SEQUENCE</scope>
    <source>
        <strain evidence="3">LCO1.1</strain>
    </source>
</reference>
<evidence type="ECO:0000259" key="2">
    <source>
        <dbReference type="Pfam" id="PF20441"/>
    </source>
</evidence>
<protein>
    <submittedName>
        <fullName evidence="3">Terminase large subunit</fullName>
    </submittedName>
</protein>
<organism evidence="3 4">
    <name type="scientific">Candidatus Weimeria bifida</name>
    <dbReference type="NCBI Taxonomy" id="2599074"/>
    <lineage>
        <taxon>Bacteria</taxon>
        <taxon>Bacillati</taxon>
        <taxon>Bacillota</taxon>
        <taxon>Clostridia</taxon>
        <taxon>Lachnospirales</taxon>
        <taxon>Lachnospiraceae</taxon>
        <taxon>Candidatus Weimeria</taxon>
    </lineage>
</organism>
<dbReference type="Gene3D" id="3.30.420.240">
    <property type="match status" value="1"/>
</dbReference>
<dbReference type="PANTHER" id="PTHR41287">
    <property type="match status" value="1"/>
</dbReference>
<comment type="caution">
    <text evidence="3">The sequence shown here is derived from an EMBL/GenBank/DDBJ whole genome shotgun (WGS) entry which is preliminary data.</text>
</comment>
<keyword evidence="4" id="KW-1185">Reference proteome</keyword>
<gene>
    <name evidence="3" type="ORF">FRC54_00575</name>
</gene>
<dbReference type="Gene3D" id="3.40.50.300">
    <property type="entry name" value="P-loop containing nucleotide triphosphate hydrolases"/>
    <property type="match status" value="1"/>
</dbReference>
<evidence type="ECO:0000313" key="3">
    <source>
        <dbReference type="EMBL" id="MQN00488.1"/>
    </source>
</evidence>
<dbReference type="EMBL" id="VOGC01000002">
    <property type="protein sequence ID" value="MQN00488.1"/>
    <property type="molecule type" value="Genomic_DNA"/>
</dbReference>
<evidence type="ECO:0000313" key="4">
    <source>
        <dbReference type="Proteomes" id="UP000460257"/>
    </source>
</evidence>
<name>A0A6N7IXN3_9FIRM</name>
<proteinExistence type="predicted"/>
<accession>A0A6N7IXN3</accession>
<dbReference type="Pfam" id="PF03354">
    <property type="entry name" value="TerL_ATPase"/>
    <property type="match status" value="1"/>
</dbReference>
<dbReference type="GO" id="GO:0004519">
    <property type="term" value="F:endonuclease activity"/>
    <property type="evidence" value="ECO:0007669"/>
    <property type="project" value="InterPro"/>
</dbReference>
<dbReference type="Proteomes" id="UP000460257">
    <property type="component" value="Unassembled WGS sequence"/>
</dbReference>
<dbReference type="InterPro" id="IPR027417">
    <property type="entry name" value="P-loop_NTPase"/>
</dbReference>
<dbReference type="InterPro" id="IPR046462">
    <property type="entry name" value="TerL_nuclease"/>
</dbReference>
<feature type="domain" description="Terminase large subunit-like ATPase" evidence="1">
    <location>
        <begin position="53"/>
        <end position="225"/>
    </location>
</feature>